<dbReference type="PANTHER" id="PTHR11271:SF37">
    <property type="entry name" value="FAMILY PROTEIN, PUTATIVE (AFU_ORTHOLOGUE AFUA_4G00460)-RELATED"/>
    <property type="match status" value="1"/>
</dbReference>
<dbReference type="GO" id="GO:0046872">
    <property type="term" value="F:metal ion binding"/>
    <property type="evidence" value="ECO:0007669"/>
    <property type="project" value="UniProtKB-KW"/>
</dbReference>
<dbReference type="GO" id="GO:0005829">
    <property type="term" value="C:cytosol"/>
    <property type="evidence" value="ECO:0007669"/>
    <property type="project" value="TreeGrafter"/>
</dbReference>
<dbReference type="InterPro" id="IPR011059">
    <property type="entry name" value="Metal-dep_hydrolase_composite"/>
</dbReference>
<comment type="caution">
    <text evidence="7">The sequence shown here is derived from an EMBL/GenBank/DDBJ whole genome shotgun (WGS) entry which is preliminary data.</text>
</comment>
<keyword evidence="2" id="KW-0479">Metal-binding</keyword>
<keyword evidence="4" id="KW-0862">Zinc</keyword>
<dbReference type="InterPro" id="IPR051607">
    <property type="entry name" value="Metallo-dep_hydrolases"/>
</dbReference>
<sequence>MKFASMHLPLIFSVAFPGLAAASSILFSGGTVIGFDSATESLDVIRNGSVLVTNDRIVGVYSRAPSTALPKGTEIIDITDKIISTGFVDTHKHGWQTAFKTLGSNTSLVEYFGRYGQFVTGTIFTADDVYIGQLAGIYEALNGGVTTILDHAHHTWGTAQSNAGLKASIDSGARVFWSYAFAHLTNVNYTVEQQVSDFRDIAKAASFKGTATSLGIAYDSFGPNPNVSEVDVVMGLAKEFNVSVITTHSLQGPWGFDNSPEDVNNLGFLNNSIPIVFSHASFLTNAGASLLRATNQYISITAESEMHYGHTHPHSHLIQDQASLGIDTHFTFSSDILTQARLWLQVTRRLLYAEVLARWEVPANSPMSADQAFLLATRHGGLALRRGDIGVLAVGAKADLVVWDGTSPALLGWNDPVAAIILHASVGDIEHVLVDGKFKKRDFKIAERTYPDIKKRFLKSAKRIQKVMVDTVTPLPRAGDPWPYNELNIGETNTVDTLRGKGKGYGELFLDTGK</sequence>
<feature type="domain" description="Amidohydrolase-related" evidence="6">
    <location>
        <begin position="83"/>
        <end position="437"/>
    </location>
</feature>
<gene>
    <name evidence="7" type="ORF">B0T22DRAFT_537075</name>
</gene>
<name>A0AAE0XDA6_9PEZI</name>
<keyword evidence="8" id="KW-1185">Reference proteome</keyword>
<evidence type="ECO:0000256" key="5">
    <source>
        <dbReference type="SAM" id="SignalP"/>
    </source>
</evidence>
<dbReference type="InterPro" id="IPR006680">
    <property type="entry name" value="Amidohydro-rel"/>
</dbReference>
<protein>
    <submittedName>
        <fullName evidence="7">Amidohydrolase</fullName>
    </submittedName>
</protein>
<comment type="cofactor">
    <cofactor evidence="1">
        <name>Zn(2+)</name>
        <dbReference type="ChEBI" id="CHEBI:29105"/>
    </cofactor>
</comment>
<dbReference type="GO" id="GO:0019239">
    <property type="term" value="F:deaminase activity"/>
    <property type="evidence" value="ECO:0007669"/>
    <property type="project" value="TreeGrafter"/>
</dbReference>
<dbReference type="InterPro" id="IPR032466">
    <property type="entry name" value="Metal_Hydrolase"/>
</dbReference>
<dbReference type="AlphaFoldDB" id="A0AAE0XDA6"/>
<feature type="signal peptide" evidence="5">
    <location>
        <begin position="1"/>
        <end position="22"/>
    </location>
</feature>
<feature type="chain" id="PRO_5042205187" evidence="5">
    <location>
        <begin position="23"/>
        <end position="514"/>
    </location>
</feature>
<evidence type="ECO:0000256" key="2">
    <source>
        <dbReference type="ARBA" id="ARBA00022723"/>
    </source>
</evidence>
<accession>A0AAE0XDA6</accession>
<dbReference type="PANTHER" id="PTHR11271">
    <property type="entry name" value="GUANINE DEAMINASE"/>
    <property type="match status" value="1"/>
</dbReference>
<reference evidence="7" key="2">
    <citation type="submission" date="2023-06" db="EMBL/GenBank/DDBJ databases">
        <authorList>
            <consortium name="Lawrence Berkeley National Laboratory"/>
            <person name="Haridas S."/>
            <person name="Hensen N."/>
            <person name="Bonometti L."/>
            <person name="Westerberg I."/>
            <person name="Brannstrom I.O."/>
            <person name="Guillou S."/>
            <person name="Cros-Aarteil S."/>
            <person name="Calhoun S."/>
            <person name="Kuo A."/>
            <person name="Mondo S."/>
            <person name="Pangilinan J."/>
            <person name="Riley R."/>
            <person name="Labutti K."/>
            <person name="Andreopoulos B."/>
            <person name="Lipzen A."/>
            <person name="Chen C."/>
            <person name="Yanf M."/>
            <person name="Daum C."/>
            <person name="Ng V."/>
            <person name="Clum A."/>
            <person name="Steindorff A."/>
            <person name="Ohm R."/>
            <person name="Martin F."/>
            <person name="Silar P."/>
            <person name="Natvig D."/>
            <person name="Lalanne C."/>
            <person name="Gautier V."/>
            <person name="Ament-Velasquez S.L."/>
            <person name="Kruys A."/>
            <person name="Hutchinson M.I."/>
            <person name="Powell A.J."/>
            <person name="Barry K."/>
            <person name="Miller A.N."/>
            <person name="Grigoriev I.V."/>
            <person name="Debuchy R."/>
            <person name="Gladieux P."/>
            <person name="Thoren M.H."/>
            <person name="Johannesson H."/>
        </authorList>
    </citation>
    <scope>NUCLEOTIDE SEQUENCE</scope>
    <source>
        <strain evidence="7">CBS 314.62</strain>
    </source>
</reference>
<dbReference type="SUPFAM" id="SSF51556">
    <property type="entry name" value="Metallo-dependent hydrolases"/>
    <property type="match status" value="1"/>
</dbReference>
<proteinExistence type="predicted"/>
<dbReference type="Gene3D" id="2.30.40.10">
    <property type="entry name" value="Urease, subunit C, domain 1"/>
    <property type="match status" value="1"/>
</dbReference>
<evidence type="ECO:0000313" key="7">
    <source>
        <dbReference type="EMBL" id="KAK3690401.1"/>
    </source>
</evidence>
<dbReference type="Proteomes" id="UP001270362">
    <property type="component" value="Unassembled WGS sequence"/>
</dbReference>
<evidence type="ECO:0000256" key="4">
    <source>
        <dbReference type="ARBA" id="ARBA00022833"/>
    </source>
</evidence>
<organism evidence="7 8">
    <name type="scientific">Podospora appendiculata</name>
    <dbReference type="NCBI Taxonomy" id="314037"/>
    <lineage>
        <taxon>Eukaryota</taxon>
        <taxon>Fungi</taxon>
        <taxon>Dikarya</taxon>
        <taxon>Ascomycota</taxon>
        <taxon>Pezizomycotina</taxon>
        <taxon>Sordariomycetes</taxon>
        <taxon>Sordariomycetidae</taxon>
        <taxon>Sordariales</taxon>
        <taxon>Podosporaceae</taxon>
        <taxon>Podospora</taxon>
    </lineage>
</organism>
<evidence type="ECO:0000259" key="6">
    <source>
        <dbReference type="Pfam" id="PF01979"/>
    </source>
</evidence>
<dbReference type="SUPFAM" id="SSF51338">
    <property type="entry name" value="Composite domain of metallo-dependent hydrolases"/>
    <property type="match status" value="2"/>
</dbReference>
<keyword evidence="5" id="KW-0732">Signal</keyword>
<evidence type="ECO:0000313" key="8">
    <source>
        <dbReference type="Proteomes" id="UP001270362"/>
    </source>
</evidence>
<evidence type="ECO:0000256" key="1">
    <source>
        <dbReference type="ARBA" id="ARBA00001947"/>
    </source>
</evidence>
<evidence type="ECO:0000256" key="3">
    <source>
        <dbReference type="ARBA" id="ARBA00022801"/>
    </source>
</evidence>
<dbReference type="EMBL" id="JAULSO010000002">
    <property type="protein sequence ID" value="KAK3690401.1"/>
    <property type="molecule type" value="Genomic_DNA"/>
</dbReference>
<keyword evidence="3" id="KW-0378">Hydrolase</keyword>
<reference evidence="7" key="1">
    <citation type="journal article" date="2023" name="Mol. Phylogenet. Evol.">
        <title>Genome-scale phylogeny and comparative genomics of the fungal order Sordariales.</title>
        <authorList>
            <person name="Hensen N."/>
            <person name="Bonometti L."/>
            <person name="Westerberg I."/>
            <person name="Brannstrom I.O."/>
            <person name="Guillou S."/>
            <person name="Cros-Aarteil S."/>
            <person name="Calhoun S."/>
            <person name="Haridas S."/>
            <person name="Kuo A."/>
            <person name="Mondo S."/>
            <person name="Pangilinan J."/>
            <person name="Riley R."/>
            <person name="LaButti K."/>
            <person name="Andreopoulos B."/>
            <person name="Lipzen A."/>
            <person name="Chen C."/>
            <person name="Yan M."/>
            <person name="Daum C."/>
            <person name="Ng V."/>
            <person name="Clum A."/>
            <person name="Steindorff A."/>
            <person name="Ohm R.A."/>
            <person name="Martin F."/>
            <person name="Silar P."/>
            <person name="Natvig D.O."/>
            <person name="Lalanne C."/>
            <person name="Gautier V."/>
            <person name="Ament-Velasquez S.L."/>
            <person name="Kruys A."/>
            <person name="Hutchinson M.I."/>
            <person name="Powell A.J."/>
            <person name="Barry K."/>
            <person name="Miller A.N."/>
            <person name="Grigoriev I.V."/>
            <person name="Debuchy R."/>
            <person name="Gladieux P."/>
            <person name="Hiltunen Thoren M."/>
            <person name="Johannesson H."/>
        </authorList>
    </citation>
    <scope>NUCLEOTIDE SEQUENCE</scope>
    <source>
        <strain evidence="7">CBS 314.62</strain>
    </source>
</reference>
<dbReference type="Pfam" id="PF01979">
    <property type="entry name" value="Amidohydro_1"/>
    <property type="match status" value="1"/>
</dbReference>
<dbReference type="Gene3D" id="3.20.20.140">
    <property type="entry name" value="Metal-dependent hydrolases"/>
    <property type="match status" value="1"/>
</dbReference>